<evidence type="ECO:0000256" key="1">
    <source>
        <dbReference type="SAM" id="MobiDB-lite"/>
    </source>
</evidence>
<dbReference type="OrthoDB" id="77527at2759"/>
<feature type="region of interest" description="Disordered" evidence="1">
    <location>
        <begin position="342"/>
        <end position="365"/>
    </location>
</feature>
<dbReference type="AlphaFoldDB" id="A0A1V9YDH4"/>
<accession>A0A1V9YDH4</accession>
<protein>
    <submittedName>
        <fullName evidence="2">Uncharacterized protein</fullName>
    </submittedName>
</protein>
<gene>
    <name evidence="2" type="ORF">ACHHYP_14326</name>
</gene>
<organism evidence="2 3">
    <name type="scientific">Achlya hypogyna</name>
    <name type="common">Oomycete</name>
    <name type="synonym">Protoachlya hypogyna</name>
    <dbReference type="NCBI Taxonomy" id="1202772"/>
    <lineage>
        <taxon>Eukaryota</taxon>
        <taxon>Sar</taxon>
        <taxon>Stramenopiles</taxon>
        <taxon>Oomycota</taxon>
        <taxon>Saprolegniomycetes</taxon>
        <taxon>Saprolegniales</taxon>
        <taxon>Achlyaceae</taxon>
        <taxon>Achlya</taxon>
    </lineage>
</organism>
<comment type="caution">
    <text evidence="2">The sequence shown here is derived from an EMBL/GenBank/DDBJ whole genome shotgun (WGS) entry which is preliminary data.</text>
</comment>
<name>A0A1V9YDH4_ACHHY</name>
<dbReference type="EMBL" id="JNBR01002081">
    <property type="protein sequence ID" value="OQR83760.1"/>
    <property type="molecule type" value="Genomic_DNA"/>
</dbReference>
<feature type="compositionally biased region" description="Pro residues" evidence="1">
    <location>
        <begin position="344"/>
        <end position="355"/>
    </location>
</feature>
<evidence type="ECO:0000313" key="2">
    <source>
        <dbReference type="EMBL" id="OQR83760.1"/>
    </source>
</evidence>
<feature type="region of interest" description="Disordered" evidence="1">
    <location>
        <begin position="84"/>
        <end position="155"/>
    </location>
</feature>
<dbReference type="Proteomes" id="UP000243579">
    <property type="component" value="Unassembled WGS sequence"/>
</dbReference>
<proteinExistence type="predicted"/>
<reference evidence="2 3" key="1">
    <citation type="journal article" date="2014" name="Genome Biol. Evol.">
        <title>The secreted proteins of Achlya hypogyna and Thraustotheca clavata identify the ancestral oomycete secretome and reveal gene acquisitions by horizontal gene transfer.</title>
        <authorList>
            <person name="Misner I."/>
            <person name="Blouin N."/>
            <person name="Leonard G."/>
            <person name="Richards T.A."/>
            <person name="Lane C.E."/>
        </authorList>
    </citation>
    <scope>NUCLEOTIDE SEQUENCE [LARGE SCALE GENOMIC DNA]</scope>
    <source>
        <strain evidence="2 3">ATCC 48635</strain>
    </source>
</reference>
<sequence length="484" mass="50888">MVLEIRPSHATLAERRQLRKHARPEHQYTGYVPADALDADDTPAPVHGKIKKAIVGYQGHRHNREDMIGVTFTKGLEQCTPSAPTRRVTRKHETEGSGYGQFDAISGYGEFQAPPSEASSKRRDDQMVTPLRQHRNKCLVRDEGPKHVSSPPNAEVASDYGAFQGASAYGNFAAPPEAKAASGYGAFQGASAYGNFAAPPEAKAESGYGAFQGASAYGNFAPPPEANAGSGYGAFQGASGYGNFAAPPEAKAESGYGAFQGVSAYGNFAPPPDTKAASGYGAFQGASAYGNFAAPPGAKTGSGYGAFQGASAYGNFAAPPESKSAKPASGYGAFQGVSGYGNFAPPPEADSTPPPRQRKEGATRDAELPGMTFDVFCKDERTRSLYLRALKAVGGATNLTTLTQRIATMLHQKAGKMVARQKKIKLAFEHVAIRTALNGHEQRSNLHLDGVIDRKGLKTALASLNCALSDDEAPLLLPCALIFS</sequence>
<evidence type="ECO:0000313" key="3">
    <source>
        <dbReference type="Proteomes" id="UP000243579"/>
    </source>
</evidence>
<keyword evidence="3" id="KW-1185">Reference proteome</keyword>